<dbReference type="EMBL" id="JAEPCM010000016">
    <property type="protein sequence ID" value="MCG7944930.1"/>
    <property type="molecule type" value="Genomic_DNA"/>
</dbReference>
<dbReference type="GO" id="GO:0004553">
    <property type="term" value="F:hydrolase activity, hydrolyzing O-glycosyl compounds"/>
    <property type="evidence" value="ECO:0007669"/>
    <property type="project" value="InterPro"/>
</dbReference>
<dbReference type="GO" id="GO:0005576">
    <property type="term" value="C:extracellular region"/>
    <property type="evidence" value="ECO:0007669"/>
    <property type="project" value="InterPro"/>
</dbReference>
<gene>
    <name evidence="2" type="ORF">JAZ07_01135</name>
</gene>
<dbReference type="InterPro" id="IPR003610">
    <property type="entry name" value="CBM5/12"/>
</dbReference>
<dbReference type="Gene3D" id="2.10.10.90">
    <property type="match status" value="1"/>
</dbReference>
<dbReference type="SMART" id="SM00495">
    <property type="entry name" value="ChtBD3"/>
    <property type="match status" value="2"/>
</dbReference>
<accession>A0A9E4N245</accession>
<name>A0A9E4N245_9GAMM</name>
<feature type="domain" description="Chitin-binding type-3" evidence="1">
    <location>
        <begin position="135"/>
        <end position="180"/>
    </location>
</feature>
<dbReference type="GO" id="GO:0030246">
    <property type="term" value="F:carbohydrate binding"/>
    <property type="evidence" value="ECO:0007669"/>
    <property type="project" value="InterPro"/>
</dbReference>
<sequence>MTVNSKALQQTGQKAIRTFANAAAMIKTFEQSFQFEDQVFYLLEENKFYKYLGTANGAITDYTEVTLKGDSSITSIPKWNPENSYDENDIINHEGNLYKATEAITGNPGNASPNITGAPWDKVIKTIDEQLDPKLPEWDKDFDYIENDIVAYNGFIWVSQTNANKGNAPSFTQDENWKEYRRHVFERAEVLEVARSLGYFLENELATPRVITQADLDDMGNGSYLRYHSGWKIFYWSKVETQ</sequence>
<evidence type="ECO:0000259" key="1">
    <source>
        <dbReference type="SMART" id="SM00495"/>
    </source>
</evidence>
<evidence type="ECO:0000313" key="3">
    <source>
        <dbReference type="Proteomes" id="UP000886667"/>
    </source>
</evidence>
<protein>
    <recommendedName>
        <fullName evidence="1">Chitin-binding type-3 domain-containing protein</fullName>
    </recommendedName>
</protein>
<proteinExistence type="predicted"/>
<dbReference type="AlphaFoldDB" id="A0A9E4N245"/>
<comment type="caution">
    <text evidence="2">The sequence shown here is derived from an EMBL/GenBank/DDBJ whole genome shotgun (WGS) entry which is preliminary data.</text>
</comment>
<dbReference type="GO" id="GO:0005975">
    <property type="term" value="P:carbohydrate metabolic process"/>
    <property type="evidence" value="ECO:0007669"/>
    <property type="project" value="InterPro"/>
</dbReference>
<dbReference type="Proteomes" id="UP000886667">
    <property type="component" value="Unassembled WGS sequence"/>
</dbReference>
<reference evidence="2" key="1">
    <citation type="journal article" date="2021" name="Proc. Natl. Acad. Sci. U.S.A.">
        <title>Global biogeography of chemosynthetic symbionts reveals both localized and globally distributed symbiont groups. .</title>
        <authorList>
            <person name="Osvatic J.T."/>
            <person name="Wilkins L.G.E."/>
            <person name="Leibrecht L."/>
            <person name="Leray M."/>
            <person name="Zauner S."/>
            <person name="Polzin J."/>
            <person name="Camacho Y."/>
            <person name="Gros O."/>
            <person name="van Gils J.A."/>
            <person name="Eisen J.A."/>
            <person name="Petersen J.M."/>
            <person name="Yuen B."/>
        </authorList>
    </citation>
    <scope>NUCLEOTIDE SEQUENCE</scope>
    <source>
        <strain evidence="2">MAGclacostrist064TRANS</strain>
    </source>
</reference>
<feature type="domain" description="Chitin-binding type-3" evidence="1">
    <location>
        <begin position="76"/>
        <end position="123"/>
    </location>
</feature>
<evidence type="ECO:0000313" key="2">
    <source>
        <dbReference type="EMBL" id="MCG7944930.1"/>
    </source>
</evidence>
<organism evidence="2 3">
    <name type="scientific">Candidatus Thiodiazotropha taylori</name>
    <dbReference type="NCBI Taxonomy" id="2792791"/>
    <lineage>
        <taxon>Bacteria</taxon>
        <taxon>Pseudomonadati</taxon>
        <taxon>Pseudomonadota</taxon>
        <taxon>Gammaproteobacteria</taxon>
        <taxon>Chromatiales</taxon>
        <taxon>Sedimenticolaceae</taxon>
        <taxon>Candidatus Thiodiazotropha</taxon>
    </lineage>
</organism>